<dbReference type="AlphaFoldDB" id="A0A2H0UXE3"/>
<dbReference type="Proteomes" id="UP000228906">
    <property type="component" value="Unassembled WGS sequence"/>
</dbReference>
<evidence type="ECO:0000313" key="2">
    <source>
        <dbReference type="EMBL" id="PIR91485.1"/>
    </source>
</evidence>
<sequence>MKASAFSIIPKVKETEPAWVAIAFWSLIGFLVLLLAPILIFQRQAAVLVQKKVAAETETEQTIKNNAELSQRMALVSQRLNDFSQLLKNHRLNSGIFVFLSAICHPRAQFTGLSVDENGSRLTLGLKTENFKTLGEQLLILKSNPQVSDVNFSGLSIDREGKIICSLSFNLDPKIIIPSLGL</sequence>
<evidence type="ECO:0008006" key="4">
    <source>
        <dbReference type="Google" id="ProtNLM"/>
    </source>
</evidence>
<keyword evidence="1" id="KW-0472">Membrane</keyword>
<dbReference type="EMBL" id="PFAV01000033">
    <property type="protein sequence ID" value="PIR91485.1"/>
    <property type="molecule type" value="Genomic_DNA"/>
</dbReference>
<accession>A0A2H0UXE3</accession>
<evidence type="ECO:0000256" key="1">
    <source>
        <dbReference type="SAM" id="Phobius"/>
    </source>
</evidence>
<name>A0A2H0UXE3_9BACT</name>
<reference evidence="3" key="1">
    <citation type="submission" date="2017-09" db="EMBL/GenBank/DDBJ databases">
        <title>Depth-based differentiation of microbial function through sediment-hosted aquifers and enrichment of novel symbionts in the deep terrestrial subsurface.</title>
        <authorList>
            <person name="Probst A.J."/>
            <person name="Ladd B."/>
            <person name="Jarett J.K."/>
            <person name="Geller-Mcgrath D.E."/>
            <person name="Sieber C.M.K."/>
            <person name="Emerson J.B."/>
            <person name="Anantharaman K."/>
            <person name="Thomas B.C."/>
            <person name="Malmstrom R."/>
            <person name="Stieglmeier M."/>
            <person name="Klingl A."/>
            <person name="Woyke T."/>
            <person name="Ryan C.M."/>
            <person name="Banfield J.F."/>
        </authorList>
    </citation>
    <scope>NUCLEOTIDE SEQUENCE [LARGE SCALE GENOMIC DNA]</scope>
</reference>
<gene>
    <name evidence="2" type="ORF">COU03_01985</name>
</gene>
<feature type="transmembrane region" description="Helical" evidence="1">
    <location>
        <begin position="20"/>
        <end position="41"/>
    </location>
</feature>
<evidence type="ECO:0000313" key="3">
    <source>
        <dbReference type="Proteomes" id="UP000228906"/>
    </source>
</evidence>
<organism evidence="2 3">
    <name type="scientific">bacterium (Candidatus Gribaldobacteria) CG10_big_fil_rev_8_21_14_0_10_41_12</name>
    <dbReference type="NCBI Taxonomy" id="2014277"/>
    <lineage>
        <taxon>Bacteria</taxon>
        <taxon>Candidatus Gribaldobacteria</taxon>
    </lineage>
</organism>
<keyword evidence="1" id="KW-0812">Transmembrane</keyword>
<keyword evidence="1" id="KW-1133">Transmembrane helix</keyword>
<protein>
    <recommendedName>
        <fullName evidence="4">Fimbrial assembly protein</fullName>
    </recommendedName>
</protein>
<comment type="caution">
    <text evidence="2">The sequence shown here is derived from an EMBL/GenBank/DDBJ whole genome shotgun (WGS) entry which is preliminary data.</text>
</comment>
<proteinExistence type="predicted"/>